<reference evidence="1 2" key="1">
    <citation type="submission" date="2017-08" db="EMBL/GenBank/DDBJ databases">
        <title>Burning lignite coal seam in the remote Altai Mountains harbors a hydrogen-driven thermophilic microbial community.</title>
        <authorList>
            <person name="Kadnikov V.V."/>
            <person name="Mardanov A.V."/>
            <person name="Ivasenko D."/>
            <person name="Beletsky A.V."/>
            <person name="Karnachuk O.V."/>
            <person name="Ravin N.V."/>
        </authorList>
    </citation>
    <scope>NUCLEOTIDE SEQUENCE [LARGE SCALE GENOMIC DNA]</scope>
    <source>
        <strain evidence="1">AL33</strain>
    </source>
</reference>
<dbReference type="Proteomes" id="UP000244180">
    <property type="component" value="Unassembled WGS sequence"/>
</dbReference>
<evidence type="ECO:0000313" key="1">
    <source>
        <dbReference type="EMBL" id="PTQ54185.1"/>
    </source>
</evidence>
<protein>
    <submittedName>
        <fullName evidence="1">Uncharacterized protein</fullName>
    </submittedName>
</protein>
<accession>A0A2T5GDD2</accession>
<evidence type="ECO:0000313" key="2">
    <source>
        <dbReference type="Proteomes" id="UP000244180"/>
    </source>
</evidence>
<dbReference type="EMBL" id="PEBV01000006">
    <property type="protein sequence ID" value="PTQ54185.1"/>
    <property type="molecule type" value="Genomic_DNA"/>
</dbReference>
<gene>
    <name evidence="1" type="ORF">HSCHL_0829</name>
</gene>
<comment type="caution">
    <text evidence="1">The sequence shown here is derived from an EMBL/GenBank/DDBJ whole genome shotgun (WGS) entry which is preliminary data.</text>
</comment>
<proteinExistence type="predicted"/>
<organism evidence="1 2">
    <name type="scientific">Hydrogenibacillus schlegelii</name>
    <name type="common">Bacillus schlegelii</name>
    <dbReference type="NCBI Taxonomy" id="1484"/>
    <lineage>
        <taxon>Bacteria</taxon>
        <taxon>Bacillati</taxon>
        <taxon>Bacillota</taxon>
        <taxon>Bacilli</taxon>
        <taxon>Bacillales</taxon>
        <taxon>Bacillales Family X. Incertae Sedis</taxon>
        <taxon>Hydrogenibacillus</taxon>
    </lineage>
</organism>
<sequence length="64" mass="7518">MFGLFGRWISVLGEVSLTLLAPFAKALIPNEKGRASARLRRRDVPRRKKGEIFPYFFWSSWKYV</sequence>
<name>A0A2T5GDD2_HYDSH</name>
<dbReference type="AlphaFoldDB" id="A0A2T5GDD2"/>